<gene>
    <name evidence="2" type="ORF">WDU99_10425</name>
</gene>
<dbReference type="InterPro" id="IPR037049">
    <property type="entry name" value="DUF1214_C_sf"/>
</dbReference>
<feature type="domain" description="DUF1214" evidence="1">
    <location>
        <begin position="7"/>
        <end position="50"/>
    </location>
</feature>
<organism evidence="2 3">
    <name type="scientific">Microbacterium bandirmense</name>
    <dbReference type="NCBI Taxonomy" id="3122050"/>
    <lineage>
        <taxon>Bacteria</taxon>
        <taxon>Bacillati</taxon>
        <taxon>Actinomycetota</taxon>
        <taxon>Actinomycetes</taxon>
        <taxon>Micrococcales</taxon>
        <taxon>Microbacteriaceae</taxon>
        <taxon>Microbacterium</taxon>
    </lineage>
</organism>
<dbReference type="Gene3D" id="2.60.120.600">
    <property type="entry name" value="Domain of unknown function DUF1214, C-terminal domain"/>
    <property type="match status" value="1"/>
</dbReference>
<accession>A0ABU8LBM1</accession>
<dbReference type="SUPFAM" id="SSF160935">
    <property type="entry name" value="VPA0735-like"/>
    <property type="match status" value="1"/>
</dbReference>
<dbReference type="PANTHER" id="PTHR36509:SF3">
    <property type="entry name" value="SIGNAL PEPTIDE PROTEIN"/>
    <property type="match status" value="1"/>
</dbReference>
<keyword evidence="3" id="KW-1185">Reference proteome</keyword>
<protein>
    <submittedName>
        <fullName evidence="2">DUF1214 domain-containing protein</fullName>
    </submittedName>
</protein>
<dbReference type="Pfam" id="PF06742">
    <property type="entry name" value="DUF1214"/>
    <property type="match status" value="1"/>
</dbReference>
<name>A0ABU8LBM1_9MICO</name>
<evidence type="ECO:0000313" key="3">
    <source>
        <dbReference type="Proteomes" id="UP001371224"/>
    </source>
</evidence>
<proteinExistence type="predicted"/>
<evidence type="ECO:0000313" key="2">
    <source>
        <dbReference type="EMBL" id="MEJ1088732.1"/>
    </source>
</evidence>
<dbReference type="PANTHER" id="PTHR36509">
    <property type="entry name" value="BLL3101 PROTEIN"/>
    <property type="match status" value="1"/>
</dbReference>
<dbReference type="InterPro" id="IPR010621">
    <property type="entry name" value="DUF1214"/>
</dbReference>
<dbReference type="Proteomes" id="UP001371224">
    <property type="component" value="Unassembled WGS sequence"/>
</dbReference>
<comment type="caution">
    <text evidence="2">The sequence shown here is derived from an EMBL/GenBank/DDBJ whole genome shotgun (WGS) entry which is preliminary data.</text>
</comment>
<sequence>MPALLNVTYNDDGSVDIVFAPVEPAGAGDNWVQTVAGKGWFVLLRLYGPLEPWFDGSWKPGDIELVS</sequence>
<evidence type="ECO:0000259" key="1">
    <source>
        <dbReference type="Pfam" id="PF06742"/>
    </source>
</evidence>
<reference evidence="2 3" key="1">
    <citation type="submission" date="2024-02" db="EMBL/GenBank/DDBJ databases">
        <authorList>
            <person name="Saticioglu I.B."/>
        </authorList>
    </citation>
    <scope>NUCLEOTIDE SEQUENCE [LARGE SCALE GENOMIC DNA]</scope>
    <source>
        <strain evidence="2 3">Mu-80</strain>
    </source>
</reference>
<dbReference type="EMBL" id="JBBDGM010000007">
    <property type="protein sequence ID" value="MEJ1088732.1"/>
    <property type="molecule type" value="Genomic_DNA"/>
</dbReference>
<dbReference type="RefSeq" id="WP_337332444.1">
    <property type="nucleotide sequence ID" value="NZ_JBBDGM010000007.1"/>
</dbReference>